<keyword evidence="4" id="KW-0653">Protein transport</keyword>
<dbReference type="GO" id="GO:0022857">
    <property type="term" value="F:transmembrane transporter activity"/>
    <property type="evidence" value="ECO:0007669"/>
    <property type="project" value="InterPro"/>
</dbReference>
<reference evidence="8 9" key="1">
    <citation type="submission" date="2017-03" db="EMBL/GenBank/DDBJ databases">
        <title>Genome Survey of Euroglyphus maynei.</title>
        <authorList>
            <person name="Arlian L.G."/>
            <person name="Morgan M.S."/>
            <person name="Rider S.D."/>
        </authorList>
    </citation>
    <scope>NUCLEOTIDE SEQUENCE [LARGE SCALE GENOMIC DNA]</scope>
    <source>
        <strain evidence="8">Arlian Lab</strain>
        <tissue evidence="8">Whole body</tissue>
    </source>
</reference>
<dbReference type="GO" id="GO:0016020">
    <property type="term" value="C:membrane"/>
    <property type="evidence" value="ECO:0007669"/>
    <property type="project" value="UniProtKB-SubCell"/>
</dbReference>
<evidence type="ECO:0000256" key="7">
    <source>
        <dbReference type="SAM" id="Phobius"/>
    </source>
</evidence>
<dbReference type="AlphaFoldDB" id="A0A1Y3BUR0"/>
<feature type="transmembrane region" description="Helical" evidence="7">
    <location>
        <begin position="127"/>
        <end position="147"/>
    </location>
</feature>
<proteinExistence type="inferred from homology"/>
<evidence type="ECO:0000256" key="4">
    <source>
        <dbReference type="ARBA" id="ARBA00022856"/>
    </source>
</evidence>
<dbReference type="InterPro" id="IPR000109">
    <property type="entry name" value="POT_fam"/>
</dbReference>
<protein>
    <submittedName>
        <fullName evidence="8">Oligopeptide transporter-like protein</fullName>
    </submittedName>
</protein>
<organism evidence="8 9">
    <name type="scientific">Euroglyphus maynei</name>
    <name type="common">Mayne's house dust mite</name>
    <dbReference type="NCBI Taxonomy" id="6958"/>
    <lineage>
        <taxon>Eukaryota</taxon>
        <taxon>Metazoa</taxon>
        <taxon>Ecdysozoa</taxon>
        <taxon>Arthropoda</taxon>
        <taxon>Chelicerata</taxon>
        <taxon>Arachnida</taxon>
        <taxon>Acari</taxon>
        <taxon>Acariformes</taxon>
        <taxon>Sarcoptiformes</taxon>
        <taxon>Astigmata</taxon>
        <taxon>Psoroptidia</taxon>
        <taxon>Analgoidea</taxon>
        <taxon>Pyroglyphidae</taxon>
        <taxon>Pyroglyphinae</taxon>
        <taxon>Euroglyphus</taxon>
    </lineage>
</organism>
<comment type="subcellular location">
    <subcellularLocation>
        <location evidence="1">Membrane</location>
        <topology evidence="1">Multi-pass membrane protein</topology>
    </subcellularLocation>
</comment>
<evidence type="ECO:0000256" key="6">
    <source>
        <dbReference type="ARBA" id="ARBA00023136"/>
    </source>
</evidence>
<evidence type="ECO:0000256" key="5">
    <source>
        <dbReference type="ARBA" id="ARBA00022989"/>
    </source>
</evidence>
<keyword evidence="3 7" id="KW-0812">Transmembrane</keyword>
<feature type="transmembrane region" description="Helical" evidence="7">
    <location>
        <begin position="190"/>
        <end position="209"/>
    </location>
</feature>
<evidence type="ECO:0000313" key="8">
    <source>
        <dbReference type="EMBL" id="OTF83523.1"/>
    </source>
</evidence>
<feature type="transmembrane region" description="Helical" evidence="7">
    <location>
        <begin position="159"/>
        <end position="178"/>
    </location>
</feature>
<dbReference type="Gene3D" id="1.20.1250.20">
    <property type="entry name" value="MFS general substrate transporter like domains"/>
    <property type="match status" value="1"/>
</dbReference>
<keyword evidence="9" id="KW-1185">Reference proteome</keyword>
<name>A0A1Y3BUR0_EURMA</name>
<dbReference type="GO" id="GO:0015833">
    <property type="term" value="P:peptide transport"/>
    <property type="evidence" value="ECO:0007669"/>
    <property type="project" value="UniProtKB-KW"/>
</dbReference>
<keyword evidence="6 7" id="KW-0472">Membrane</keyword>
<gene>
    <name evidence="8" type="ORF">BLA29_011157</name>
</gene>
<dbReference type="InterPro" id="IPR036259">
    <property type="entry name" value="MFS_trans_sf"/>
</dbReference>
<dbReference type="OrthoDB" id="10071041at2759"/>
<evidence type="ECO:0000256" key="1">
    <source>
        <dbReference type="ARBA" id="ARBA00004141"/>
    </source>
</evidence>
<keyword evidence="4" id="KW-0813">Transport</keyword>
<comment type="similarity">
    <text evidence="2">Belongs to the major facilitator superfamily. Proton-dependent oligopeptide transporter (POT/PTR) (TC 2.A.17) family.</text>
</comment>
<dbReference type="PANTHER" id="PTHR11654">
    <property type="entry name" value="OLIGOPEPTIDE TRANSPORTER-RELATED"/>
    <property type="match status" value="1"/>
</dbReference>
<keyword evidence="5 7" id="KW-1133">Transmembrane helix</keyword>
<evidence type="ECO:0000256" key="3">
    <source>
        <dbReference type="ARBA" id="ARBA00022692"/>
    </source>
</evidence>
<dbReference type="Proteomes" id="UP000194236">
    <property type="component" value="Unassembled WGS sequence"/>
</dbReference>
<comment type="caution">
    <text evidence="8">The sequence shown here is derived from an EMBL/GenBank/DDBJ whole genome shotgun (WGS) entry which is preliminary data.</text>
</comment>
<feature type="non-terminal residue" evidence="8">
    <location>
        <position position="1"/>
    </location>
</feature>
<dbReference type="EMBL" id="MUJZ01003342">
    <property type="protein sequence ID" value="OTF83523.1"/>
    <property type="molecule type" value="Genomic_DNA"/>
</dbReference>
<dbReference type="Pfam" id="PF00854">
    <property type="entry name" value="PTR2"/>
    <property type="match status" value="1"/>
</dbReference>
<evidence type="ECO:0000256" key="2">
    <source>
        <dbReference type="ARBA" id="ARBA00005982"/>
    </source>
</evidence>
<keyword evidence="4" id="KW-0571">Peptide transport</keyword>
<sequence>PLKFTWNNVLVKPDTSGAKLFTIFDLKNFDENRDKFSILGHSDGLTTNILQQTNDDGRTIGYLDSFEVDIIGKDIVLNIGSDKRMTYPMMGQGATYIQVIYGDIKTEPVSKITGIVDENKLSVFLQLIQYIIMTAAEILFSITGLEFSYSQAPKSMKSVLQATWLLTVAFGNLIVAIITEVKFERQSYEFFFYFGLMFIDALIFAVMAYF</sequence>
<evidence type="ECO:0000313" key="9">
    <source>
        <dbReference type="Proteomes" id="UP000194236"/>
    </source>
</evidence>
<feature type="non-terminal residue" evidence="8">
    <location>
        <position position="210"/>
    </location>
</feature>
<accession>A0A1Y3BUR0</accession>